<organism evidence="1 2">
    <name type="scientific">[Clostridium] leptum</name>
    <dbReference type="NCBI Taxonomy" id="1535"/>
    <lineage>
        <taxon>Bacteria</taxon>
        <taxon>Bacillati</taxon>
        <taxon>Bacillota</taxon>
        <taxon>Clostridia</taxon>
        <taxon>Eubacteriales</taxon>
        <taxon>Oscillospiraceae</taxon>
        <taxon>Oscillospiraceae incertae sedis</taxon>
    </lineage>
</organism>
<sequence length="115" mass="13134">MLETISAIICVLFIIIGLVEVFRSIVLFVLRPKGEDTAMTIVPICGHNEEAEYLLRSAAARVKWADNGRERRVICLDCGMDLETRMICEKLVHSYGFMELCTMEELQGMLRDQCF</sequence>
<evidence type="ECO:0000313" key="2">
    <source>
        <dbReference type="Proteomes" id="UP000284751"/>
    </source>
</evidence>
<protein>
    <submittedName>
        <fullName evidence="1">Uncharacterized protein</fullName>
    </submittedName>
</protein>
<gene>
    <name evidence="1" type="ORF">DWY99_00580</name>
</gene>
<evidence type="ECO:0000313" key="1">
    <source>
        <dbReference type="EMBL" id="RGQ44816.1"/>
    </source>
</evidence>
<reference evidence="1 2" key="1">
    <citation type="submission" date="2018-08" db="EMBL/GenBank/DDBJ databases">
        <title>A genome reference for cultivated species of the human gut microbiota.</title>
        <authorList>
            <person name="Zou Y."/>
            <person name="Xue W."/>
            <person name="Luo G."/>
        </authorList>
    </citation>
    <scope>NUCLEOTIDE SEQUENCE [LARGE SCALE GENOMIC DNA]</scope>
    <source>
        <strain evidence="1 2">AF28-26</strain>
    </source>
</reference>
<dbReference type="EMBL" id="QRTC01000001">
    <property type="protein sequence ID" value="RGQ44816.1"/>
    <property type="molecule type" value="Genomic_DNA"/>
</dbReference>
<accession>A0A412B1P8</accession>
<dbReference type="Proteomes" id="UP000284751">
    <property type="component" value="Unassembled WGS sequence"/>
</dbReference>
<proteinExistence type="predicted"/>
<comment type="caution">
    <text evidence="1">The sequence shown here is derived from an EMBL/GenBank/DDBJ whole genome shotgun (WGS) entry which is preliminary data.</text>
</comment>
<dbReference type="AlphaFoldDB" id="A0A412B1P8"/>
<name>A0A412B1P8_9FIRM</name>